<evidence type="ECO:0000313" key="2">
    <source>
        <dbReference type="Proteomes" id="UP001433508"/>
    </source>
</evidence>
<organism evidence="1 2">
    <name type="scientific">Lipomyces kononenkoae</name>
    <name type="common">Yeast</name>
    <dbReference type="NCBI Taxonomy" id="34357"/>
    <lineage>
        <taxon>Eukaryota</taxon>
        <taxon>Fungi</taxon>
        <taxon>Dikarya</taxon>
        <taxon>Ascomycota</taxon>
        <taxon>Saccharomycotina</taxon>
        <taxon>Lipomycetes</taxon>
        <taxon>Lipomycetales</taxon>
        <taxon>Lipomycetaceae</taxon>
        <taxon>Lipomyces</taxon>
    </lineage>
</organism>
<comment type="caution">
    <text evidence="1">The sequence shown here is derived from an EMBL/GenBank/DDBJ whole genome shotgun (WGS) entry which is preliminary data.</text>
</comment>
<proteinExistence type="predicted"/>
<gene>
    <name evidence="1" type="ORF">V1525DRAFT_458762</name>
</gene>
<dbReference type="Proteomes" id="UP001433508">
    <property type="component" value="Unassembled WGS sequence"/>
</dbReference>
<protein>
    <submittedName>
        <fullName evidence="1">WD40-repeat-containing domain protein</fullName>
    </submittedName>
</protein>
<keyword evidence="2" id="KW-1185">Reference proteome</keyword>
<sequence>MSIMHGSGLLSSSSAAPRPVSVPASLPNHSPASHSAAFPEPPTPAPSPGPFSSSFFYGQPPLQSPEPVEDPYSTSLAYLAHDFSALPRSQREALLSALLDACDTSTLSFVLAYVSPLLKKDPFVVLPNEVCLRILSQVDDARTLARAAQVSKRWAAVVSDDITWKGLCERLHYKDRPADRDYLPTGQGHLSPPFVHTPAYGDAAANAFPLPQNSPNVTTTISVSSPPTSTAPLTNVPISVTSTTTHNGELSMMESTYLPVVASNIRPRSYRTLFKQRYMVDSAWLNGGLVTARHVTTDQGVVTCLHLTKKYIVVALDNSRIHVFTSEGRLIHTLTGHVMGVWAIMPWGDTLVSGGCDRDVRVWDLKTGRCRMVLHGHTSTVRCLKMSDSCTAISGSRDASLRVWDIETGICKHVLLGHQASVRCLEVCGDICVSGSYDTTAKVWSISRGVLLHTLAGHFSQIYALAFDGVKIATGSLDTSVRIWSAESGQCFAVLQGHTSLVGQLQMLGDTLVTGSSDGSTRVWDLKGMTCVHRLAAHDNSVTTLQFDEHRIVTGGSDGRVKVWDIKTGHHIRDLPCTYEAVWRIAFEDEKVVVLASRQNRTHMEVISFSPQVQDWEL</sequence>
<accession>A0ACC3SU41</accession>
<evidence type="ECO:0000313" key="1">
    <source>
        <dbReference type="EMBL" id="KAK9235168.1"/>
    </source>
</evidence>
<name>A0ACC3SU41_LIPKO</name>
<dbReference type="EMBL" id="MU971427">
    <property type="protein sequence ID" value="KAK9235168.1"/>
    <property type="molecule type" value="Genomic_DNA"/>
</dbReference>
<reference evidence="2" key="1">
    <citation type="journal article" date="2024" name="Front. Bioeng. Biotechnol.">
        <title>Genome-scale model development and genomic sequencing of the oleaginous clade Lipomyces.</title>
        <authorList>
            <person name="Czajka J.J."/>
            <person name="Han Y."/>
            <person name="Kim J."/>
            <person name="Mondo S.J."/>
            <person name="Hofstad B.A."/>
            <person name="Robles A."/>
            <person name="Haridas S."/>
            <person name="Riley R."/>
            <person name="LaButti K."/>
            <person name="Pangilinan J."/>
            <person name="Andreopoulos W."/>
            <person name="Lipzen A."/>
            <person name="Yan J."/>
            <person name="Wang M."/>
            <person name="Ng V."/>
            <person name="Grigoriev I.V."/>
            <person name="Spatafora J.W."/>
            <person name="Magnuson J.K."/>
            <person name="Baker S.E."/>
            <person name="Pomraning K.R."/>
        </authorList>
    </citation>
    <scope>NUCLEOTIDE SEQUENCE [LARGE SCALE GENOMIC DNA]</scope>
    <source>
        <strain evidence="2">CBS 7786</strain>
    </source>
</reference>